<name>A0ABW4WT35_9BACT</name>
<evidence type="ECO:0000313" key="7">
    <source>
        <dbReference type="EMBL" id="MFD2065927.1"/>
    </source>
</evidence>
<feature type="chain" id="PRO_5046597656" description="Rieske domain-containing protein" evidence="5">
    <location>
        <begin position="23"/>
        <end position="137"/>
    </location>
</feature>
<dbReference type="Gene3D" id="2.102.10.10">
    <property type="entry name" value="Rieske [2Fe-2S] iron-sulphur domain"/>
    <property type="match status" value="1"/>
</dbReference>
<evidence type="ECO:0000256" key="3">
    <source>
        <dbReference type="ARBA" id="ARBA00023004"/>
    </source>
</evidence>
<gene>
    <name evidence="7" type="ORF">ACFSKU_03470</name>
</gene>
<evidence type="ECO:0000256" key="1">
    <source>
        <dbReference type="ARBA" id="ARBA00022714"/>
    </source>
</evidence>
<dbReference type="RefSeq" id="WP_229962898.1">
    <property type="nucleotide sequence ID" value="NZ_JAJJWI010000038.1"/>
</dbReference>
<evidence type="ECO:0000256" key="4">
    <source>
        <dbReference type="ARBA" id="ARBA00023014"/>
    </source>
</evidence>
<proteinExistence type="predicted"/>
<protein>
    <recommendedName>
        <fullName evidence="6">Rieske domain-containing protein</fullName>
    </recommendedName>
</protein>
<comment type="caution">
    <text evidence="7">The sequence shown here is derived from an EMBL/GenBank/DDBJ whole genome shotgun (WGS) entry which is preliminary data.</text>
</comment>
<evidence type="ECO:0000259" key="6">
    <source>
        <dbReference type="PROSITE" id="PS51296"/>
    </source>
</evidence>
<keyword evidence="3" id="KW-0408">Iron</keyword>
<evidence type="ECO:0000313" key="8">
    <source>
        <dbReference type="Proteomes" id="UP001597369"/>
    </source>
</evidence>
<keyword evidence="8" id="KW-1185">Reference proteome</keyword>
<keyword evidence="4" id="KW-0411">Iron-sulfur</keyword>
<dbReference type="EMBL" id="JBHUHV010000013">
    <property type="protein sequence ID" value="MFD2065927.1"/>
    <property type="molecule type" value="Genomic_DNA"/>
</dbReference>
<keyword evidence="1" id="KW-0001">2Fe-2S</keyword>
<organism evidence="7 8">
    <name type="scientific">Pontibacter silvestris</name>
    <dbReference type="NCBI Taxonomy" id="2305183"/>
    <lineage>
        <taxon>Bacteria</taxon>
        <taxon>Pseudomonadati</taxon>
        <taxon>Bacteroidota</taxon>
        <taxon>Cytophagia</taxon>
        <taxon>Cytophagales</taxon>
        <taxon>Hymenobacteraceae</taxon>
        <taxon>Pontibacter</taxon>
    </lineage>
</organism>
<keyword evidence="2" id="KW-0479">Metal-binding</keyword>
<dbReference type="InterPro" id="IPR017941">
    <property type="entry name" value="Rieske_2Fe-2S"/>
</dbReference>
<dbReference type="PROSITE" id="PS51257">
    <property type="entry name" value="PROKAR_LIPOPROTEIN"/>
    <property type="match status" value="1"/>
</dbReference>
<dbReference type="PROSITE" id="PS51296">
    <property type="entry name" value="RIESKE"/>
    <property type="match status" value="1"/>
</dbReference>
<keyword evidence="5" id="KW-0732">Signal</keyword>
<dbReference type="InterPro" id="IPR036922">
    <property type="entry name" value="Rieske_2Fe-2S_sf"/>
</dbReference>
<evidence type="ECO:0000256" key="5">
    <source>
        <dbReference type="SAM" id="SignalP"/>
    </source>
</evidence>
<dbReference type="Proteomes" id="UP001597369">
    <property type="component" value="Unassembled WGS sequence"/>
</dbReference>
<dbReference type="SUPFAM" id="SSF50022">
    <property type="entry name" value="ISP domain"/>
    <property type="match status" value="1"/>
</dbReference>
<sequence length="137" mass="15077">MKRLWYFLAILVLLTACNDSNVGTGIPDALVNEQINVSSLQYPQLRQNGGYVYINGGYKGIIVVRQNANSYTAFERACPYDPMSSCMVEADESNLFLVDTCCGSQFNFQGQVMSGPAVYGLRQYSTSLNGSVLSIFN</sequence>
<feature type="signal peptide" evidence="5">
    <location>
        <begin position="1"/>
        <end position="22"/>
    </location>
</feature>
<accession>A0ABW4WT35</accession>
<evidence type="ECO:0000256" key="2">
    <source>
        <dbReference type="ARBA" id="ARBA00022723"/>
    </source>
</evidence>
<reference evidence="8" key="1">
    <citation type="journal article" date="2019" name="Int. J. Syst. Evol. Microbiol.">
        <title>The Global Catalogue of Microorganisms (GCM) 10K type strain sequencing project: providing services to taxonomists for standard genome sequencing and annotation.</title>
        <authorList>
            <consortium name="The Broad Institute Genomics Platform"/>
            <consortium name="The Broad Institute Genome Sequencing Center for Infectious Disease"/>
            <person name="Wu L."/>
            <person name="Ma J."/>
        </authorList>
    </citation>
    <scope>NUCLEOTIDE SEQUENCE [LARGE SCALE GENOMIC DNA]</scope>
    <source>
        <strain evidence="8">JCM 16545</strain>
    </source>
</reference>
<feature type="domain" description="Rieske" evidence="6">
    <location>
        <begin position="48"/>
        <end position="135"/>
    </location>
</feature>